<gene>
    <name evidence="1" type="ORF">BDY19DRAFT_998834</name>
</gene>
<dbReference type="Proteomes" id="UP001055072">
    <property type="component" value="Unassembled WGS sequence"/>
</dbReference>
<sequence>MSPTSPSSSEVAVNKDKSNVDEVVSAVLIEGPRTRPKRGLDFWLIFLAICVSLFMSALEVTGLSTALPTIVEDLKGENFIWVGSAYPLAATALLPASGGMAQVFGRRITMLIALGLFALGSALCGSAQNMSWLIAARTIQGAGGGALQSLASIIVADLVPLRERGIYTSFIALTWAFAAAIGPLIGGSLAVKGQWRWFFYLNLPITGLAALLVLAFLRLKTPPGSLKEKLGRMDWIGNFIFIGSATSIAIALTWAGLTHPWKSAATLVPLIVGFIGLAGFLVYEEQWAAHPIVPFKLLANRTSLSGHLQSFITPILVISVTYYLPAYYQAVKGDSAIHAGVNCLAMALMLGPSMIFTGASVTITKSYRIQLWIGWWILIIVMGAFTTIHYGTVKARAIGLSTLVNIGGGMLYSAQYFPVLAPMPVSESAHAIALYSFFRTFASVWAITIGGTVLQNELVRRLPVEFTSRFPNGVALAYGSIPVIATLDEPLRSEVRQAFVESIRVIWQVMIGIAGLGLLCSLPMKAHPLHTQVDESWGMEGGQGNKDVQTSLANGDVEGAEKTMSESEREVPTLSRLN</sequence>
<protein>
    <submittedName>
        <fullName evidence="1">Mfs1.2</fullName>
    </submittedName>
</protein>
<evidence type="ECO:0000313" key="1">
    <source>
        <dbReference type="EMBL" id="KAI0083127.1"/>
    </source>
</evidence>
<accession>A0ACB8TM82</accession>
<comment type="caution">
    <text evidence="1">The sequence shown here is derived from an EMBL/GenBank/DDBJ whole genome shotgun (WGS) entry which is preliminary data.</text>
</comment>
<organism evidence="1 2">
    <name type="scientific">Irpex rosettiformis</name>
    <dbReference type="NCBI Taxonomy" id="378272"/>
    <lineage>
        <taxon>Eukaryota</taxon>
        <taxon>Fungi</taxon>
        <taxon>Dikarya</taxon>
        <taxon>Basidiomycota</taxon>
        <taxon>Agaricomycotina</taxon>
        <taxon>Agaricomycetes</taxon>
        <taxon>Polyporales</taxon>
        <taxon>Irpicaceae</taxon>
        <taxon>Irpex</taxon>
    </lineage>
</organism>
<proteinExistence type="predicted"/>
<evidence type="ECO:0000313" key="2">
    <source>
        <dbReference type="Proteomes" id="UP001055072"/>
    </source>
</evidence>
<dbReference type="EMBL" id="MU274992">
    <property type="protein sequence ID" value="KAI0083127.1"/>
    <property type="molecule type" value="Genomic_DNA"/>
</dbReference>
<reference evidence="1" key="1">
    <citation type="journal article" date="2021" name="Environ. Microbiol.">
        <title>Gene family expansions and transcriptome signatures uncover fungal adaptations to wood decay.</title>
        <authorList>
            <person name="Hage H."/>
            <person name="Miyauchi S."/>
            <person name="Viragh M."/>
            <person name="Drula E."/>
            <person name="Min B."/>
            <person name="Chaduli D."/>
            <person name="Navarro D."/>
            <person name="Favel A."/>
            <person name="Norest M."/>
            <person name="Lesage-Meessen L."/>
            <person name="Balint B."/>
            <person name="Merenyi Z."/>
            <person name="de Eugenio L."/>
            <person name="Morin E."/>
            <person name="Martinez A.T."/>
            <person name="Baldrian P."/>
            <person name="Stursova M."/>
            <person name="Martinez M.J."/>
            <person name="Novotny C."/>
            <person name="Magnuson J.K."/>
            <person name="Spatafora J.W."/>
            <person name="Maurice S."/>
            <person name="Pangilinan J."/>
            <person name="Andreopoulos W."/>
            <person name="LaButti K."/>
            <person name="Hundley H."/>
            <person name="Na H."/>
            <person name="Kuo A."/>
            <person name="Barry K."/>
            <person name="Lipzen A."/>
            <person name="Henrissat B."/>
            <person name="Riley R."/>
            <person name="Ahrendt S."/>
            <person name="Nagy L.G."/>
            <person name="Grigoriev I.V."/>
            <person name="Martin F."/>
            <person name="Rosso M.N."/>
        </authorList>
    </citation>
    <scope>NUCLEOTIDE SEQUENCE</scope>
    <source>
        <strain evidence="1">CBS 384.51</strain>
    </source>
</reference>
<name>A0ACB8TM82_9APHY</name>
<keyword evidence="2" id="KW-1185">Reference proteome</keyword>